<dbReference type="Pfam" id="PF04925">
    <property type="entry name" value="SHQ1"/>
    <property type="match status" value="1"/>
</dbReference>
<dbReference type="GO" id="GO:0005654">
    <property type="term" value="C:nucleoplasm"/>
    <property type="evidence" value="ECO:0007669"/>
    <property type="project" value="TreeGrafter"/>
</dbReference>
<dbReference type="InterPro" id="IPR007009">
    <property type="entry name" value="Shq1_C"/>
</dbReference>
<dbReference type="PANTHER" id="PTHR12967:SF0">
    <property type="entry name" value="PROTEIN SHQ1 HOMOLOG"/>
    <property type="match status" value="1"/>
</dbReference>
<dbReference type="PANTHER" id="PTHR12967">
    <property type="entry name" value="PROTEIN SHQ1 HOMOLOG"/>
    <property type="match status" value="1"/>
</dbReference>
<dbReference type="Pfam" id="PF21413">
    <property type="entry name" value="SHQ1-like_CS"/>
    <property type="match status" value="1"/>
</dbReference>
<dbReference type="EMBL" id="OX365904">
    <property type="protein sequence ID" value="CAI4064522.1"/>
    <property type="molecule type" value="Genomic_DNA"/>
</dbReference>
<dbReference type="InterPro" id="IPR048696">
    <property type="entry name" value="SHQ1-like_CS"/>
</dbReference>
<accession>A0AA35JJP3</accession>
<dbReference type="GO" id="GO:0005737">
    <property type="term" value="C:cytoplasm"/>
    <property type="evidence" value="ECO:0007669"/>
    <property type="project" value="TreeGrafter"/>
</dbReference>
<keyword evidence="2" id="KW-1185">Reference proteome</keyword>
<dbReference type="Proteomes" id="UP001162087">
    <property type="component" value="Chromosome 9"/>
</dbReference>
<evidence type="ECO:0000313" key="2">
    <source>
        <dbReference type="Proteomes" id="UP001162087"/>
    </source>
</evidence>
<dbReference type="GO" id="GO:0051082">
    <property type="term" value="F:unfolded protein binding"/>
    <property type="evidence" value="ECO:0007669"/>
    <property type="project" value="TreeGrafter"/>
</dbReference>
<dbReference type="PROSITE" id="PS51203">
    <property type="entry name" value="CS"/>
    <property type="match status" value="1"/>
</dbReference>
<dbReference type="SUPFAM" id="SSF49764">
    <property type="entry name" value="HSP20-like chaperones"/>
    <property type="match status" value="1"/>
</dbReference>
<evidence type="ECO:0000313" key="1">
    <source>
        <dbReference type="EMBL" id="CAI4064522.1"/>
    </source>
</evidence>
<dbReference type="InterPro" id="IPR008978">
    <property type="entry name" value="HSP20-like_chaperone"/>
</dbReference>
<proteinExistence type="predicted"/>
<dbReference type="GO" id="GO:0000493">
    <property type="term" value="P:box H/ACA snoRNP assembly"/>
    <property type="evidence" value="ECO:0007669"/>
    <property type="project" value="InterPro"/>
</dbReference>
<dbReference type="InterPro" id="IPR039742">
    <property type="entry name" value="Shq1"/>
</dbReference>
<dbReference type="OrthoDB" id="73639at2759"/>
<protein>
    <submittedName>
        <fullName evidence="1">Uncharacterized protein</fullName>
    </submittedName>
</protein>
<gene>
    <name evidence="1" type="primary">SKDI09G0670</name>
    <name evidence="1" type="ORF">SKDI_09G0670</name>
</gene>
<dbReference type="InterPro" id="IPR007052">
    <property type="entry name" value="CS_dom"/>
</dbReference>
<organism evidence="1 2">
    <name type="scientific">Saccharomyces kudriavzevii (strain ATCC MYA-4449 / AS 2.2408 / CBS 8840 / NBRC 1802 / NCYC 2889)</name>
    <name type="common">Yeast</name>
    <dbReference type="NCBI Taxonomy" id="226230"/>
    <lineage>
        <taxon>Eukaryota</taxon>
        <taxon>Fungi</taxon>
        <taxon>Dikarya</taxon>
        <taxon>Ascomycota</taxon>
        <taxon>Saccharomycotina</taxon>
        <taxon>Saccharomycetes</taxon>
        <taxon>Saccharomycetales</taxon>
        <taxon>Saccharomycetaceae</taxon>
        <taxon>Saccharomyces</taxon>
    </lineage>
</organism>
<dbReference type="Gene3D" id="2.60.40.790">
    <property type="match status" value="1"/>
</dbReference>
<reference evidence="1" key="1">
    <citation type="submission" date="2022-10" db="EMBL/GenBank/DDBJ databases">
        <authorList>
            <person name="Byrne P K."/>
        </authorList>
    </citation>
    <scope>NUCLEOTIDE SEQUENCE</scope>
    <source>
        <strain evidence="1">IFO1802</strain>
    </source>
</reference>
<sequence length="509" mass="59805">MITPRFSITQDDEFVFLKIFISNIRFNAMGLEVVIQENMIIFHLSPYYLRLRFPHELVDDERSTALYDSKSECINVKIGKLNKNEYFEDLDLPTKLLARQGDLVDSDALTEHPDEKKKQKPLIQEICADDTLNTPKEDVKTIGQMGEDFNWEIEQKMDRAINEGLLKTKYGFDNLYDTIISVSMSNGNDINELDDPEHTKANNRVIERLRKENLKFDPEYYVSEYMTNKYGDEEDLEINGIKGLLKFTPSIVKQYLQWYKESLNSDLVMPVDFTDKEQKQMQENIPKKTYLVDDIRPLYVTILNVIFSYMFEQIENEGTHTTESSWTMGKLCPQISFLDQQLKQTNETQDGLHEVSSENKEPSIIRVAIITGIRRALSYPLHRNYDLAMKAWTFVYYILRGGKRLIIRALLDVHETFRFHDVYYVYDKILLGDLTAWFISQGNENVIRSLALEMRKEQESISKENIEFECVSSFNEETGEPDWETLNLREMEILVESEYEQQQQQQQQQ</sequence>
<name>A0AA35JJP3_SACK1</name>